<feature type="compositionally biased region" description="Polar residues" evidence="1">
    <location>
        <begin position="1223"/>
        <end position="1251"/>
    </location>
</feature>
<evidence type="ECO:0000313" key="2">
    <source>
        <dbReference type="EMBL" id="OHT02613.1"/>
    </source>
</evidence>
<proteinExistence type="predicted"/>
<feature type="compositionally biased region" description="Low complexity" evidence="1">
    <location>
        <begin position="835"/>
        <end position="853"/>
    </location>
</feature>
<dbReference type="Proteomes" id="UP000179807">
    <property type="component" value="Unassembled WGS sequence"/>
</dbReference>
<dbReference type="RefSeq" id="XP_068355749.1">
    <property type="nucleotide sequence ID" value="XM_068493452.1"/>
</dbReference>
<name>A0A1J4JZD0_9EUKA</name>
<evidence type="ECO:0000256" key="1">
    <source>
        <dbReference type="SAM" id="MobiDB-lite"/>
    </source>
</evidence>
<evidence type="ECO:0000313" key="3">
    <source>
        <dbReference type="Proteomes" id="UP000179807"/>
    </source>
</evidence>
<dbReference type="AlphaFoldDB" id="A0A1J4JZD0"/>
<dbReference type="GeneID" id="94828156"/>
<dbReference type="VEuPathDB" id="TrichDB:TRFO_07026"/>
<feature type="region of interest" description="Disordered" evidence="1">
    <location>
        <begin position="1222"/>
        <end position="1251"/>
    </location>
</feature>
<comment type="caution">
    <text evidence="2">The sequence shown here is derived from an EMBL/GenBank/DDBJ whole genome shotgun (WGS) entry which is preliminary data.</text>
</comment>
<accession>A0A1J4JZD0</accession>
<reference evidence="2" key="1">
    <citation type="submission" date="2016-10" db="EMBL/GenBank/DDBJ databases">
        <authorList>
            <person name="Benchimol M."/>
            <person name="Almeida L.G."/>
            <person name="Vasconcelos A.T."/>
            <person name="Perreira-Neves A."/>
            <person name="Rosa I.A."/>
            <person name="Tasca T."/>
            <person name="Bogo M.R."/>
            <person name="de Souza W."/>
        </authorList>
    </citation>
    <scope>NUCLEOTIDE SEQUENCE [LARGE SCALE GENOMIC DNA]</scope>
    <source>
        <strain evidence="2">K</strain>
    </source>
</reference>
<dbReference type="InterPro" id="IPR032675">
    <property type="entry name" value="LRR_dom_sf"/>
</dbReference>
<dbReference type="Gene3D" id="3.80.10.10">
    <property type="entry name" value="Ribonuclease Inhibitor"/>
    <property type="match status" value="1"/>
</dbReference>
<feature type="region of interest" description="Disordered" evidence="1">
    <location>
        <begin position="825"/>
        <end position="858"/>
    </location>
</feature>
<dbReference type="SUPFAM" id="SSF52047">
    <property type="entry name" value="RNI-like"/>
    <property type="match status" value="1"/>
</dbReference>
<sequence length="1251" mass="139675">MEGKIYVKDAIAKQFPNMTQHLIPPLFIDSGIMPDRKGGGRTKTCYLYVNIAGVYFLRPVKLSKTFKIAHFISTYQIIEIKYIDAKRRTLVIHGNEMFFECSHPDELIEAVISSRALLFQGIPESKAGIQFTGFYQQPQPHQINTNLSISVLRYVSYCIRYNEHPQISFVESFSHITPANCTQFTLESCCIAPSNLRCIFIPIIQVGRIRTLRLVNFAPFVACRFVHFILKHTHSTESIIFEGYSNLVPEQLRFENVPPKRLLSFSFVNCKLSEQTYIKLIDKICEYQGEIQKLSFNGVTFNAEAWGSISNSILANRPWKTLEHLEFDNIESKNISNDAIVSTISRILKHCRFVQHLSISNWSQPILVGLDTFLNCSILSEIVLAKQDMTEPFPDYVRIPSSVHYLDFNHSNFTFLSLQSLLKVISYNTKTPIYLVLSDISLPDAHWRSLYAAFPSFPQIKCLRGLDWSGNMLESASIQPFFNFFFLSNRIIHLSIDRVFGAQRSDDLRSLLGTIGQGRISSISICGSIERNFGGSMDQLFHALELLGPISILRLDGQHMADSDISATLDYLYAHKNLLEFSINDTAISVESQFFDLYNDLLKLPIKVVGRPNADINRLFHRTLSALSDRARYSAFRTAIREKLEPLGQSFIGFFICRIECGDRIDPIRYQNFIQRYPPIYQSFPGDEFYLGNALKKPRFPSLTTLRVKTPCRTLSDIHIKLIPDPTRPPRYLPPADNGLPSIFDESGLETIPTRPVTNINYGGNYTKLEPLCDTPEMNQVLSILTETVEEEEENEPVNAQAPSPFMPETSMFEPVQPFTNNSMFAPDTTPPQLQPLQPLDPSMQPLQPLDPSMQPLQPLDLSMQPLQPLDPSMQPLQPLDGLQPLGELQPLDPLQPLDQLQPLDNLQPLDPIPLMPLDSTLPPMPMDGTMPLFVPNSHASDDLIMPPEEDVPINAAMFNSNCSSLVIDPIDLGSGNFVPYSDDEMELPPLAPPVGLVPKESPLSQLPPLESINDSQNNLQMPTNAAMAPSLHSNTAIKPPAPSTFSPIEPIAPIARIQATLPPSNQQSDVSGIVIPPTLDSSVIPQAATSQTKTSTFTVPDFSEPLQPLAPPPIPSAAGGINLLPVFPSAVLLTPKSHDYSLPGSETGVIPQNAGLPPPGQPHTVQPLGTVEVDDVLSFAKNAVPAPPPEINIRMPRSRTDVDRYYSAGMPFQYLHVKKTKNPPQTSHPMENRQRQQVPNVNVLGTPNGW</sequence>
<protein>
    <submittedName>
        <fullName evidence="2">Uncharacterized protein</fullName>
    </submittedName>
</protein>
<gene>
    <name evidence="2" type="ORF">TRFO_07026</name>
</gene>
<organism evidence="2 3">
    <name type="scientific">Tritrichomonas foetus</name>
    <dbReference type="NCBI Taxonomy" id="1144522"/>
    <lineage>
        <taxon>Eukaryota</taxon>
        <taxon>Metamonada</taxon>
        <taxon>Parabasalia</taxon>
        <taxon>Tritrichomonadida</taxon>
        <taxon>Tritrichomonadidae</taxon>
        <taxon>Tritrichomonas</taxon>
    </lineage>
</organism>
<keyword evidence="3" id="KW-1185">Reference proteome</keyword>
<dbReference type="EMBL" id="MLAK01000860">
    <property type="protein sequence ID" value="OHT02613.1"/>
    <property type="molecule type" value="Genomic_DNA"/>
</dbReference>